<dbReference type="GO" id="GO:0019171">
    <property type="term" value="F:(3R)-hydroxyacyl-[acyl-carrier-protein] dehydratase activity"/>
    <property type="evidence" value="ECO:0007669"/>
    <property type="project" value="TreeGrafter"/>
</dbReference>
<keyword evidence="3" id="KW-1185">Reference proteome</keyword>
<organism evidence="2 3">
    <name type="scientific">Sphingorhabdus pulchriflava</name>
    <dbReference type="NCBI Taxonomy" id="2292257"/>
    <lineage>
        <taxon>Bacteria</taxon>
        <taxon>Pseudomonadati</taxon>
        <taxon>Pseudomonadota</taxon>
        <taxon>Alphaproteobacteria</taxon>
        <taxon>Sphingomonadales</taxon>
        <taxon>Sphingomonadaceae</taxon>
        <taxon>Sphingorhabdus</taxon>
    </lineage>
</organism>
<evidence type="ECO:0000313" key="3">
    <source>
        <dbReference type="Proteomes" id="UP000263833"/>
    </source>
</evidence>
<dbReference type="Proteomes" id="UP000263833">
    <property type="component" value="Unassembled WGS sequence"/>
</dbReference>
<dbReference type="Gene3D" id="3.10.129.10">
    <property type="entry name" value="Hotdog Thioesterase"/>
    <property type="match status" value="1"/>
</dbReference>
<dbReference type="PANTHER" id="PTHR28152:SF1">
    <property type="entry name" value="HYDROXYACYL-THIOESTER DEHYDRATASE TYPE 2, MITOCHONDRIAL"/>
    <property type="match status" value="1"/>
</dbReference>
<protein>
    <recommendedName>
        <fullName evidence="1">FAS1-like dehydratase domain-containing protein</fullName>
    </recommendedName>
</protein>
<dbReference type="InterPro" id="IPR052741">
    <property type="entry name" value="Mitochondrial_HTD2"/>
</dbReference>
<comment type="caution">
    <text evidence="2">The sequence shown here is derived from an EMBL/GenBank/DDBJ whole genome shotgun (WGS) entry which is preliminary data.</text>
</comment>
<gene>
    <name evidence="2" type="ORF">DXH95_09335</name>
</gene>
<dbReference type="RefSeq" id="WP_115549064.1">
    <property type="nucleotide sequence ID" value="NZ_QRGP01000001.1"/>
</dbReference>
<name>A0A371BJ03_9SPHN</name>
<evidence type="ECO:0000313" key="2">
    <source>
        <dbReference type="EMBL" id="RDV07517.1"/>
    </source>
</evidence>
<dbReference type="AlphaFoldDB" id="A0A371BJ03"/>
<dbReference type="Pfam" id="PF13452">
    <property type="entry name" value="FAS1_DH_region"/>
    <property type="match status" value="1"/>
</dbReference>
<dbReference type="OrthoDB" id="7183822at2"/>
<proteinExistence type="predicted"/>
<dbReference type="SUPFAM" id="SSF54637">
    <property type="entry name" value="Thioesterase/thiol ester dehydrase-isomerase"/>
    <property type="match status" value="2"/>
</dbReference>
<sequence length="279" mass="30448">MGAWDAWIGRQMVQRDRLTPALLQRFRATIDSEETGEVAPQAIHWVLCTPEATTAQLGIDGHPQRSDSQGSFFPPVPHPRRMWASSKVEFVAPISVNAEIERVSTIASINEKSGSTGSLVFVDVAHETSANGVLAINERQTLVYREANSAKPTPAPEPVEIDFGEWDFHRIMVPSEALLFRFSAITFNTHRIHYDAPYAINEEGYRGLVVHGPLTSSLLLDLAARQFGANAVRKFAFRAQSPAFAGEPLHLVGRREGDALTLAALNPAGQTVVAAEGSL</sequence>
<dbReference type="EMBL" id="QRGP01000001">
    <property type="protein sequence ID" value="RDV07517.1"/>
    <property type="molecule type" value="Genomic_DNA"/>
</dbReference>
<feature type="domain" description="FAS1-like dehydratase" evidence="1">
    <location>
        <begin position="44"/>
        <end position="133"/>
    </location>
</feature>
<reference evidence="3" key="1">
    <citation type="submission" date="2018-08" db="EMBL/GenBank/DDBJ databases">
        <authorList>
            <person name="Kim S.-J."/>
            <person name="Jung G.-Y."/>
        </authorList>
    </citation>
    <scope>NUCLEOTIDE SEQUENCE [LARGE SCALE GENOMIC DNA]</scope>
    <source>
        <strain evidence="3">GY_G</strain>
    </source>
</reference>
<dbReference type="InterPro" id="IPR039569">
    <property type="entry name" value="FAS1-like_DH_region"/>
</dbReference>
<dbReference type="PANTHER" id="PTHR28152">
    <property type="entry name" value="HYDROXYACYL-THIOESTER DEHYDRATASE TYPE 2, MITOCHONDRIAL"/>
    <property type="match status" value="1"/>
</dbReference>
<dbReference type="InterPro" id="IPR029069">
    <property type="entry name" value="HotDog_dom_sf"/>
</dbReference>
<accession>A0A371BJ03</accession>
<evidence type="ECO:0000259" key="1">
    <source>
        <dbReference type="Pfam" id="PF13452"/>
    </source>
</evidence>